<feature type="active site" description="Nucleophile; for GATase activity" evidence="11">
    <location>
        <position position="2"/>
    </location>
</feature>
<dbReference type="InterPro" id="IPR035490">
    <property type="entry name" value="GlmS/FrlB_SIS"/>
</dbReference>
<dbReference type="Pfam" id="PF13522">
    <property type="entry name" value="GATase_6"/>
    <property type="match status" value="1"/>
</dbReference>
<dbReference type="Gene3D" id="3.60.20.10">
    <property type="entry name" value="Glutamine Phosphoribosylpyrophosphate, subunit 1, domain 1"/>
    <property type="match status" value="1"/>
</dbReference>
<dbReference type="STRING" id="1041930.Mtc_0551"/>
<dbReference type="CDD" id="cd05008">
    <property type="entry name" value="SIS_GlmS_GlmD_1"/>
    <property type="match status" value="1"/>
</dbReference>
<dbReference type="InterPro" id="IPR005855">
    <property type="entry name" value="GFAT"/>
</dbReference>
<keyword evidence="6 11" id="KW-0032">Aminotransferase</keyword>
<dbReference type="FunFam" id="3.60.20.10:FF:000006">
    <property type="entry name" value="Glutamine--fructose-6-phosphate aminotransferase [isomerizing]"/>
    <property type="match status" value="1"/>
</dbReference>
<dbReference type="GO" id="GO:0004360">
    <property type="term" value="F:glutamine-fructose-6-phosphate transaminase (isomerizing) activity"/>
    <property type="evidence" value="ECO:0007669"/>
    <property type="project" value="UniProtKB-UniRule"/>
</dbReference>
<keyword evidence="9" id="KW-0315">Glutamine amidotransferase</keyword>
<dbReference type="GO" id="GO:0005975">
    <property type="term" value="P:carbohydrate metabolic process"/>
    <property type="evidence" value="ECO:0007669"/>
    <property type="project" value="UniProtKB-UniRule"/>
</dbReference>
<dbReference type="SUPFAM" id="SSF56235">
    <property type="entry name" value="N-terminal nucleophile aminohydrolases (Ntn hydrolases)"/>
    <property type="match status" value="1"/>
</dbReference>
<dbReference type="NCBIfam" id="NF001484">
    <property type="entry name" value="PRK00331.1"/>
    <property type="match status" value="1"/>
</dbReference>
<dbReference type="InterPro" id="IPR001347">
    <property type="entry name" value="SIS_dom"/>
</dbReference>
<evidence type="ECO:0000256" key="2">
    <source>
        <dbReference type="ARBA" id="ARBA00004496"/>
    </source>
</evidence>
<dbReference type="PROSITE" id="PS51464">
    <property type="entry name" value="SIS"/>
    <property type="match status" value="2"/>
</dbReference>
<dbReference type="GO" id="GO:0006047">
    <property type="term" value="P:UDP-N-acetylglucosamine metabolic process"/>
    <property type="evidence" value="ECO:0007669"/>
    <property type="project" value="TreeGrafter"/>
</dbReference>
<dbReference type="EMBL" id="CP003243">
    <property type="protein sequence ID" value="AFC99316.1"/>
    <property type="molecule type" value="Genomic_DNA"/>
</dbReference>
<evidence type="ECO:0000256" key="6">
    <source>
        <dbReference type="ARBA" id="ARBA00022576"/>
    </source>
</evidence>
<dbReference type="GeneID" id="11970440"/>
<reference evidence="14 15" key="1">
    <citation type="journal article" date="2012" name="J. Bacteriol.">
        <title>Complete genome sequence of a thermophilic methanogen, Methanocella conradii HZ254, isolated from Chinese rice field soil.</title>
        <authorList>
            <person name="Lu Z."/>
            <person name="Lu Y."/>
        </authorList>
    </citation>
    <scope>NUCLEOTIDE SEQUENCE [LARGE SCALE GENOMIC DNA]</scope>
    <source>
        <strain evidence="15">DSM 24694 / JCM 17849 / CGMCC 1.5162 / HZ254</strain>
    </source>
</reference>
<dbReference type="HOGENOM" id="CLU_012520_5_2_2"/>
<protein>
    <recommendedName>
        <fullName evidence="4 11">Glutamine--fructose-6-phosphate aminotransferase [isomerizing]</fullName>
        <ecNumber evidence="3 11">2.6.1.16</ecNumber>
    </recommendedName>
    <alternativeName>
        <fullName evidence="11">D-fructose-6-phosphate amidotransferase</fullName>
    </alternativeName>
    <alternativeName>
        <fullName evidence="11">GFAT</fullName>
    </alternativeName>
    <alternativeName>
        <fullName evidence="11">Glucosamine-6-phosphate synthase</fullName>
    </alternativeName>
    <alternativeName>
        <fullName evidence="11">Hexosephosphate aminotransferase</fullName>
    </alternativeName>
    <alternativeName>
        <fullName evidence="11">L-glutamine--D-fructose-6-phosphate amidotransferase</fullName>
    </alternativeName>
</protein>
<comment type="subunit">
    <text evidence="11">Homodimer.</text>
</comment>
<dbReference type="EC" id="2.6.1.16" evidence="3 11"/>
<feature type="active site" description="For Fru-6P isomerization activity" evidence="11">
    <location>
        <position position="603"/>
    </location>
</feature>
<evidence type="ECO:0000256" key="5">
    <source>
        <dbReference type="ARBA" id="ARBA00022490"/>
    </source>
</evidence>
<dbReference type="RefSeq" id="WP_014405155.1">
    <property type="nucleotide sequence ID" value="NC_017034.1"/>
</dbReference>
<evidence type="ECO:0000256" key="10">
    <source>
        <dbReference type="ARBA" id="ARBA00055466"/>
    </source>
</evidence>
<evidence type="ECO:0000313" key="14">
    <source>
        <dbReference type="EMBL" id="AFC99316.1"/>
    </source>
</evidence>
<dbReference type="AlphaFoldDB" id="H8I5J7"/>
<dbReference type="PROSITE" id="PS51278">
    <property type="entry name" value="GATASE_TYPE_2"/>
    <property type="match status" value="1"/>
</dbReference>
<comment type="function">
    <text evidence="10 11">Catalyzes the first step in hexosamine metabolism, converting fructose-6P into glucosamine-6P using glutamine as a nitrogen source.</text>
</comment>
<dbReference type="FunFam" id="3.40.50.10490:FF:000001">
    <property type="entry name" value="Glutamine--fructose-6-phosphate aminotransferase [isomerizing]"/>
    <property type="match status" value="1"/>
</dbReference>
<dbReference type="InterPro" id="IPR029055">
    <property type="entry name" value="Ntn_hydrolases_N"/>
</dbReference>
<accession>H8I5J7</accession>
<evidence type="ECO:0000259" key="12">
    <source>
        <dbReference type="PROSITE" id="PS51278"/>
    </source>
</evidence>
<dbReference type="KEGG" id="mez:Mtc_0551"/>
<dbReference type="GO" id="GO:0005737">
    <property type="term" value="C:cytoplasm"/>
    <property type="evidence" value="ECO:0007669"/>
    <property type="project" value="UniProtKB-SubCell"/>
</dbReference>
<proteinExistence type="inferred from homology"/>
<evidence type="ECO:0000313" key="15">
    <source>
        <dbReference type="Proteomes" id="UP000005233"/>
    </source>
</evidence>
<dbReference type="FunFam" id="3.40.50.10490:FF:000002">
    <property type="entry name" value="Glutamine--fructose-6-phosphate aminotransferase [isomerizing]"/>
    <property type="match status" value="1"/>
</dbReference>
<dbReference type="PANTHER" id="PTHR10937">
    <property type="entry name" value="GLUCOSAMINE--FRUCTOSE-6-PHOSPHATE AMINOTRANSFERASE, ISOMERIZING"/>
    <property type="match status" value="1"/>
</dbReference>
<dbReference type="InterPro" id="IPR017932">
    <property type="entry name" value="GATase_2_dom"/>
</dbReference>
<dbReference type="InterPro" id="IPR047084">
    <property type="entry name" value="GFAT_N"/>
</dbReference>
<evidence type="ECO:0000256" key="11">
    <source>
        <dbReference type="HAMAP-Rule" id="MF_00164"/>
    </source>
</evidence>
<comment type="catalytic activity">
    <reaction evidence="1 11">
        <text>D-fructose 6-phosphate + L-glutamine = D-glucosamine 6-phosphate + L-glutamate</text>
        <dbReference type="Rhea" id="RHEA:13237"/>
        <dbReference type="ChEBI" id="CHEBI:29985"/>
        <dbReference type="ChEBI" id="CHEBI:58359"/>
        <dbReference type="ChEBI" id="CHEBI:58725"/>
        <dbReference type="ChEBI" id="CHEBI:61527"/>
        <dbReference type="EC" id="2.6.1.16"/>
    </reaction>
</comment>
<keyword evidence="8" id="KW-0677">Repeat</keyword>
<comment type="subcellular location">
    <subcellularLocation>
        <location evidence="2 11">Cytoplasm</location>
    </subcellularLocation>
</comment>
<dbReference type="HAMAP" id="MF_00164">
    <property type="entry name" value="GlmS"/>
    <property type="match status" value="1"/>
</dbReference>
<dbReference type="Proteomes" id="UP000005233">
    <property type="component" value="Chromosome"/>
</dbReference>
<dbReference type="eggNOG" id="arCOG00057">
    <property type="taxonomic scope" value="Archaea"/>
</dbReference>
<feature type="domain" description="SIS" evidence="13">
    <location>
        <begin position="285"/>
        <end position="424"/>
    </location>
</feature>
<sequence>MCGIVGYIGNGNTINILLDSLECLEYRGYDSAGIALVSNDSLRVIKSHGRILNLKDKVPITLNATAGIGHTRWATHGKPSDYNAHPHKDCTGNFAVVHNGIIENYQSLKDGLIAQGHKFSSETDTEVIAHLLEKNYAGSVVQALLDTVRELEGSYAIAIVSNHAPGKVFAAKKDSPIVIGLGDGQYFLASDVTAFLKYTKKAIFMEDGDIVIMSGEGIEVIDFNGRPVRREARIIDWELEEAEKSGYENYMLKEIHEQPKSLRDAIAGRLNELTGEVVMPELTLTKADIDDIKRIVIVACGTSYHAGLIGKYAIESMTDIPVSVEIGSEFRYSANRLGHETLVIALSQSGETADTIAAVKGSIKKGARVLAITNVVGSTVSREANYSIYMRCGPEIGVAATKTFTSQIVIMYMVALYLGTMKGMLGAEQNIRMVAELKALPNKVQRLLENERYIMGLASLFRNAGQFFFVGRNLNYPIALEGALKLKEISYIISEGYAAGELKHGPLALITTNIPVIAIATQCATYHKMVSNIKEIKARDASVIAIASESDGLIDQLVDFVVRIPDSNEYIAPILSTIVLQLFAYYIAVFRGCPVDKPRNLAKSVTVE</sequence>
<keyword evidence="15" id="KW-1185">Reference proteome</keyword>
<keyword evidence="5 11" id="KW-0963">Cytoplasm</keyword>
<dbReference type="InterPro" id="IPR046348">
    <property type="entry name" value="SIS_dom_sf"/>
</dbReference>
<evidence type="ECO:0000256" key="1">
    <source>
        <dbReference type="ARBA" id="ARBA00001031"/>
    </source>
</evidence>
<evidence type="ECO:0000256" key="8">
    <source>
        <dbReference type="ARBA" id="ARBA00022737"/>
    </source>
</evidence>
<keyword evidence="7 11" id="KW-0808">Transferase</keyword>
<dbReference type="CDD" id="cd05009">
    <property type="entry name" value="SIS_GlmS_GlmD_2"/>
    <property type="match status" value="1"/>
</dbReference>
<evidence type="ECO:0000256" key="7">
    <source>
        <dbReference type="ARBA" id="ARBA00022679"/>
    </source>
</evidence>
<organism evidence="14 15">
    <name type="scientific">Methanocella conradii (strain DSM 24694 / JCM 17849 / CGMCC 1.5162 / HZ254)</name>
    <dbReference type="NCBI Taxonomy" id="1041930"/>
    <lineage>
        <taxon>Archaea</taxon>
        <taxon>Methanobacteriati</taxon>
        <taxon>Methanobacteriota</taxon>
        <taxon>Stenosarchaea group</taxon>
        <taxon>Methanomicrobia</taxon>
        <taxon>Methanocellales</taxon>
        <taxon>Methanocellaceae</taxon>
        <taxon>Methanocella</taxon>
    </lineage>
</organism>
<dbReference type="NCBIfam" id="TIGR01135">
    <property type="entry name" value="glmS"/>
    <property type="match status" value="1"/>
</dbReference>
<evidence type="ECO:0000256" key="4">
    <source>
        <dbReference type="ARBA" id="ARBA00016090"/>
    </source>
</evidence>
<dbReference type="GO" id="GO:0046349">
    <property type="term" value="P:amino sugar biosynthetic process"/>
    <property type="evidence" value="ECO:0007669"/>
    <property type="project" value="UniProtKB-ARBA"/>
</dbReference>
<dbReference type="Pfam" id="PF01380">
    <property type="entry name" value="SIS"/>
    <property type="match status" value="2"/>
</dbReference>
<dbReference type="GO" id="GO:0006002">
    <property type="term" value="P:fructose 6-phosphate metabolic process"/>
    <property type="evidence" value="ECO:0007669"/>
    <property type="project" value="TreeGrafter"/>
</dbReference>
<gene>
    <name evidence="14" type="primary">glmS-1</name>
    <name evidence="11" type="synonym">glmS</name>
    <name evidence="14" type="ordered locus">Mtc_0551</name>
</gene>
<feature type="domain" description="Glutamine amidotransferase type-2" evidence="12">
    <location>
        <begin position="2"/>
        <end position="216"/>
    </location>
</feature>
<dbReference type="InterPro" id="IPR035466">
    <property type="entry name" value="GlmS/AgaS_SIS"/>
</dbReference>
<dbReference type="Gene3D" id="3.40.50.10490">
    <property type="entry name" value="Glucose-6-phosphate isomerase like protein, domain 1"/>
    <property type="match status" value="2"/>
</dbReference>
<feature type="domain" description="SIS" evidence="13">
    <location>
        <begin position="457"/>
        <end position="598"/>
    </location>
</feature>
<evidence type="ECO:0000256" key="9">
    <source>
        <dbReference type="ARBA" id="ARBA00022962"/>
    </source>
</evidence>
<dbReference type="CDD" id="cd00714">
    <property type="entry name" value="GFAT"/>
    <property type="match status" value="1"/>
</dbReference>
<evidence type="ECO:0000256" key="3">
    <source>
        <dbReference type="ARBA" id="ARBA00012916"/>
    </source>
</evidence>
<dbReference type="PANTHER" id="PTHR10937:SF0">
    <property type="entry name" value="GLUTAMINE--FRUCTOSE-6-PHOSPHATE TRANSAMINASE (ISOMERIZING)"/>
    <property type="match status" value="1"/>
</dbReference>
<dbReference type="GO" id="GO:0006487">
    <property type="term" value="P:protein N-linked glycosylation"/>
    <property type="evidence" value="ECO:0007669"/>
    <property type="project" value="TreeGrafter"/>
</dbReference>
<dbReference type="SUPFAM" id="SSF53697">
    <property type="entry name" value="SIS domain"/>
    <property type="match status" value="1"/>
</dbReference>
<dbReference type="GO" id="GO:0097367">
    <property type="term" value="F:carbohydrate derivative binding"/>
    <property type="evidence" value="ECO:0007669"/>
    <property type="project" value="InterPro"/>
</dbReference>
<name>H8I5J7_METCZ</name>
<dbReference type="OrthoDB" id="372195at2157"/>
<feature type="initiator methionine" description="Removed" evidence="11">
    <location>
        <position position="1"/>
    </location>
</feature>
<evidence type="ECO:0000259" key="13">
    <source>
        <dbReference type="PROSITE" id="PS51464"/>
    </source>
</evidence>